<name>A0A9P8PNX0_9ASCO</name>
<proteinExistence type="inferred from homology"/>
<comment type="similarity">
    <text evidence="4">Belongs to the AIM11 family.</text>
</comment>
<accession>A0A9P8PNX0</accession>
<evidence type="ECO:0000256" key="3">
    <source>
        <dbReference type="ARBA" id="ARBA00023136"/>
    </source>
</evidence>
<dbReference type="GO" id="GO:0016020">
    <property type="term" value="C:membrane"/>
    <property type="evidence" value="ECO:0007669"/>
    <property type="project" value="UniProtKB-SubCell"/>
</dbReference>
<comment type="subcellular location">
    <subcellularLocation>
        <location evidence="4">Membrane</location>
        <topology evidence="4">Multi-pass membrane protein</topology>
    </subcellularLocation>
</comment>
<dbReference type="GO" id="GO:0005739">
    <property type="term" value="C:mitochondrion"/>
    <property type="evidence" value="ECO:0007669"/>
    <property type="project" value="TreeGrafter"/>
</dbReference>
<keyword evidence="3 4" id="KW-0472">Membrane</keyword>
<sequence>MSELNEQVEIPKVLQTISQKHKERRRNQMIFFFGATAVTLLASRIAYRGVQTRKYIPSLFNANHIPPPFSFQRDAVLAVTHASILATSSFAMLISGICWSWDIYSIKEFGYKVKVLLGGDKNEKKLSDIPLDEESASVQDAINRFLNGEDLIGEEEETVLVVE</sequence>
<dbReference type="PANTHER" id="PTHR39136:SF1">
    <property type="entry name" value="ALTERED INHERITANCE OF MITOCHONDRIA PROTEIN 11"/>
    <property type="match status" value="1"/>
</dbReference>
<evidence type="ECO:0000313" key="6">
    <source>
        <dbReference type="Proteomes" id="UP000769528"/>
    </source>
</evidence>
<dbReference type="PANTHER" id="PTHR39136">
    <property type="entry name" value="ALTERED INHERITANCE OF MITOCHONDRIA PROTEIN 11"/>
    <property type="match status" value="1"/>
</dbReference>
<protein>
    <recommendedName>
        <fullName evidence="4">Altered inheritance of mitochondria protein 11</fullName>
    </recommendedName>
</protein>
<evidence type="ECO:0000256" key="2">
    <source>
        <dbReference type="ARBA" id="ARBA00022989"/>
    </source>
</evidence>
<evidence type="ECO:0000256" key="4">
    <source>
        <dbReference type="RuleBase" id="RU367098"/>
    </source>
</evidence>
<organism evidence="5 6">
    <name type="scientific">Wickerhamomyces mucosus</name>
    <dbReference type="NCBI Taxonomy" id="1378264"/>
    <lineage>
        <taxon>Eukaryota</taxon>
        <taxon>Fungi</taxon>
        <taxon>Dikarya</taxon>
        <taxon>Ascomycota</taxon>
        <taxon>Saccharomycotina</taxon>
        <taxon>Saccharomycetes</taxon>
        <taxon>Phaffomycetales</taxon>
        <taxon>Wickerhamomycetaceae</taxon>
        <taxon>Wickerhamomyces</taxon>
    </lineage>
</organism>
<feature type="transmembrane region" description="Helical" evidence="4">
    <location>
        <begin position="29"/>
        <end position="47"/>
    </location>
</feature>
<keyword evidence="2 4" id="KW-1133">Transmembrane helix</keyword>
<dbReference type="AlphaFoldDB" id="A0A9P8PNX0"/>
<dbReference type="OrthoDB" id="4088121at2759"/>
<dbReference type="Proteomes" id="UP000769528">
    <property type="component" value="Unassembled WGS sequence"/>
</dbReference>
<feature type="transmembrane region" description="Helical" evidence="4">
    <location>
        <begin position="75"/>
        <end position="99"/>
    </location>
</feature>
<evidence type="ECO:0000313" key="5">
    <source>
        <dbReference type="EMBL" id="KAH3675587.1"/>
    </source>
</evidence>
<reference evidence="5" key="2">
    <citation type="submission" date="2021-01" db="EMBL/GenBank/DDBJ databases">
        <authorList>
            <person name="Schikora-Tamarit M.A."/>
        </authorList>
    </citation>
    <scope>NUCLEOTIDE SEQUENCE</scope>
    <source>
        <strain evidence="5">CBS6341</strain>
    </source>
</reference>
<dbReference type="EMBL" id="JAEUBF010000753">
    <property type="protein sequence ID" value="KAH3675587.1"/>
    <property type="molecule type" value="Genomic_DNA"/>
</dbReference>
<reference evidence="5" key="1">
    <citation type="journal article" date="2021" name="Open Biol.">
        <title>Shared evolutionary footprints suggest mitochondrial oxidative damage underlies multiple complex I losses in fungi.</title>
        <authorList>
            <person name="Schikora-Tamarit M.A."/>
            <person name="Marcet-Houben M."/>
            <person name="Nosek J."/>
            <person name="Gabaldon T."/>
        </authorList>
    </citation>
    <scope>NUCLEOTIDE SEQUENCE</scope>
    <source>
        <strain evidence="5">CBS6341</strain>
    </source>
</reference>
<evidence type="ECO:0000256" key="1">
    <source>
        <dbReference type="ARBA" id="ARBA00022692"/>
    </source>
</evidence>
<keyword evidence="6" id="KW-1185">Reference proteome</keyword>
<dbReference type="InterPro" id="IPR038814">
    <property type="entry name" value="AIM11"/>
</dbReference>
<keyword evidence="1 4" id="KW-0812">Transmembrane</keyword>
<comment type="caution">
    <text evidence="5">The sequence shown here is derived from an EMBL/GenBank/DDBJ whole genome shotgun (WGS) entry which is preliminary data.</text>
</comment>
<gene>
    <name evidence="4" type="primary">AIM11</name>
    <name evidence="5" type="ORF">WICMUC_002676</name>
</gene>